<sequence>MRINILALLVLVSAVMPVQAAEREKTPFLPPLFRGVSAHFDLASPIMGLAAGSNVHNYEAMVDVSIYDRFFPCLEVGYTNVSHAVDEKSYKAQSPFFRLGMNMNLLKTVRDGKAQNIRNYAYVGVRYAFAPMTYSIGNIVMSDGYWGGETVIDYPAETVYAGWAEIVGGVRIDFVAGFTMGWSVRIKALMHTSAESKDLLWYVPGFGKNSTTSFSFSYTVGYTFRTPATKKLMNIDKDK</sequence>
<evidence type="ECO:0000313" key="3">
    <source>
        <dbReference type="Proteomes" id="UP000712007"/>
    </source>
</evidence>
<organism evidence="2 3">
    <name type="scientific">Candidatus Aphodosoma intestinipullorum</name>
    <dbReference type="NCBI Taxonomy" id="2840674"/>
    <lineage>
        <taxon>Bacteria</taxon>
        <taxon>Pseudomonadati</taxon>
        <taxon>Bacteroidota</taxon>
        <taxon>Bacteroidia</taxon>
        <taxon>Bacteroidales</taxon>
        <taxon>Candidatus Aphodosoma</taxon>
    </lineage>
</organism>
<dbReference type="EMBL" id="JADIMV010000020">
    <property type="protein sequence ID" value="MBO8439202.1"/>
    <property type="molecule type" value="Genomic_DNA"/>
</dbReference>
<reference evidence="2" key="2">
    <citation type="journal article" date="2021" name="PeerJ">
        <title>Extensive microbial diversity within the chicken gut microbiome revealed by metagenomics and culture.</title>
        <authorList>
            <person name="Gilroy R."/>
            <person name="Ravi A."/>
            <person name="Getino M."/>
            <person name="Pursley I."/>
            <person name="Horton D.L."/>
            <person name="Alikhan N.F."/>
            <person name="Baker D."/>
            <person name="Gharbi K."/>
            <person name="Hall N."/>
            <person name="Watson M."/>
            <person name="Adriaenssens E.M."/>
            <person name="Foster-Nyarko E."/>
            <person name="Jarju S."/>
            <person name="Secka A."/>
            <person name="Antonio M."/>
            <person name="Oren A."/>
            <person name="Chaudhuri R.R."/>
            <person name="La Ragione R."/>
            <person name="Hildebrand F."/>
            <person name="Pallen M.J."/>
        </authorList>
    </citation>
    <scope>NUCLEOTIDE SEQUENCE</scope>
    <source>
        <strain evidence="2">3924</strain>
    </source>
</reference>
<comment type="caution">
    <text evidence="2">The sequence shown here is derived from an EMBL/GenBank/DDBJ whole genome shotgun (WGS) entry which is preliminary data.</text>
</comment>
<keyword evidence="1" id="KW-0732">Signal</keyword>
<dbReference type="Pfam" id="PF19515">
    <property type="entry name" value="DUF6048"/>
    <property type="match status" value="1"/>
</dbReference>
<evidence type="ECO:0008006" key="4">
    <source>
        <dbReference type="Google" id="ProtNLM"/>
    </source>
</evidence>
<name>A0A940IE51_9BACT</name>
<dbReference type="InterPro" id="IPR046111">
    <property type="entry name" value="DUF6048"/>
</dbReference>
<protein>
    <recommendedName>
        <fullName evidence="4">Outer membrane protein beta-barrel domain-containing protein</fullName>
    </recommendedName>
</protein>
<accession>A0A940IE51</accession>
<feature type="signal peptide" evidence="1">
    <location>
        <begin position="1"/>
        <end position="20"/>
    </location>
</feature>
<proteinExistence type="predicted"/>
<evidence type="ECO:0000313" key="2">
    <source>
        <dbReference type="EMBL" id="MBO8439202.1"/>
    </source>
</evidence>
<reference evidence="2" key="1">
    <citation type="submission" date="2020-10" db="EMBL/GenBank/DDBJ databases">
        <authorList>
            <person name="Gilroy R."/>
        </authorList>
    </citation>
    <scope>NUCLEOTIDE SEQUENCE</scope>
    <source>
        <strain evidence="2">3924</strain>
    </source>
</reference>
<feature type="chain" id="PRO_5037207131" description="Outer membrane protein beta-barrel domain-containing protein" evidence="1">
    <location>
        <begin position="21"/>
        <end position="239"/>
    </location>
</feature>
<dbReference type="AlphaFoldDB" id="A0A940IE51"/>
<dbReference type="Proteomes" id="UP000712007">
    <property type="component" value="Unassembled WGS sequence"/>
</dbReference>
<evidence type="ECO:0000256" key="1">
    <source>
        <dbReference type="SAM" id="SignalP"/>
    </source>
</evidence>
<gene>
    <name evidence="2" type="ORF">IAC51_00965</name>
</gene>